<comment type="caution">
    <text evidence="1">The sequence shown here is derived from an EMBL/GenBank/DDBJ whole genome shotgun (WGS) entry which is preliminary data.</text>
</comment>
<dbReference type="EMBL" id="CM037152">
    <property type="protein sequence ID" value="KAH7833294.1"/>
    <property type="molecule type" value="Genomic_DNA"/>
</dbReference>
<protein>
    <submittedName>
        <fullName evidence="1">Uncharacterized protein</fullName>
    </submittedName>
</protein>
<reference evidence="1 2" key="1">
    <citation type="journal article" date="2021" name="Hortic Res">
        <title>High-quality reference genome and annotation aids understanding of berry development for evergreen blueberry (Vaccinium darrowii).</title>
        <authorList>
            <person name="Yu J."/>
            <person name="Hulse-Kemp A.M."/>
            <person name="Babiker E."/>
            <person name="Staton M."/>
        </authorList>
    </citation>
    <scope>NUCLEOTIDE SEQUENCE [LARGE SCALE GENOMIC DNA]</scope>
    <source>
        <strain evidence="2">cv. NJ 8807/NJ 8810</strain>
        <tissue evidence="1">Young leaf</tissue>
    </source>
</reference>
<gene>
    <name evidence="1" type="ORF">Vadar_004882</name>
</gene>
<evidence type="ECO:0000313" key="1">
    <source>
        <dbReference type="EMBL" id="KAH7833294.1"/>
    </source>
</evidence>
<evidence type="ECO:0000313" key="2">
    <source>
        <dbReference type="Proteomes" id="UP000828048"/>
    </source>
</evidence>
<proteinExistence type="predicted"/>
<dbReference type="Proteomes" id="UP000828048">
    <property type="component" value="Chromosome 2"/>
</dbReference>
<organism evidence="1 2">
    <name type="scientific">Vaccinium darrowii</name>
    <dbReference type="NCBI Taxonomy" id="229202"/>
    <lineage>
        <taxon>Eukaryota</taxon>
        <taxon>Viridiplantae</taxon>
        <taxon>Streptophyta</taxon>
        <taxon>Embryophyta</taxon>
        <taxon>Tracheophyta</taxon>
        <taxon>Spermatophyta</taxon>
        <taxon>Magnoliopsida</taxon>
        <taxon>eudicotyledons</taxon>
        <taxon>Gunneridae</taxon>
        <taxon>Pentapetalae</taxon>
        <taxon>asterids</taxon>
        <taxon>Ericales</taxon>
        <taxon>Ericaceae</taxon>
        <taxon>Vaccinioideae</taxon>
        <taxon>Vaccinieae</taxon>
        <taxon>Vaccinium</taxon>
    </lineage>
</organism>
<name>A0ACB7WY96_9ERIC</name>
<keyword evidence="2" id="KW-1185">Reference proteome</keyword>
<sequence length="341" mass="37547">MSSRDHHSDDIDTIYLPKLKTLELEGLPRLKSIYKGLMVCRSIEKVTVRICPMVRRLPLSLHIDSKQSTAPPSLKLITVEEEWWESLEWDDPLTKTILQPFLNTDDSEATPSDNRSEWEPSDEFEEEMSNPSSSADAASNVDTSAAVEHAIIIEIDGSASPSGEAEVPVPEEREDALRAIPDRTAPTLLSYRPTYRHFLKKKTKKRRGGNVADPSAKPSKKGKATAIPESERIVIEELPVEDLRGKERVPVDRISPDPFSAEPDMGPPKLDLAKILEEQAAKKKVAKAKPASSKTAVPEKSIPSGDLPKASVSSPSAQKRTTSRSKSTSEESRGQKGLGKK</sequence>
<accession>A0ACB7WY96</accession>